<dbReference type="Pfam" id="PF02913">
    <property type="entry name" value="FAD-oxidase_C"/>
    <property type="match status" value="1"/>
</dbReference>
<evidence type="ECO:0000256" key="6">
    <source>
        <dbReference type="ARBA" id="ARBA00022946"/>
    </source>
</evidence>
<dbReference type="OrthoDB" id="7786253at2759"/>
<dbReference type="Pfam" id="PF01565">
    <property type="entry name" value="FAD_binding_4"/>
    <property type="match status" value="1"/>
</dbReference>
<dbReference type="InterPro" id="IPR016164">
    <property type="entry name" value="FAD-linked_Oxase-like_C"/>
</dbReference>
<evidence type="ECO:0000256" key="7">
    <source>
        <dbReference type="ARBA" id="ARBA00023002"/>
    </source>
</evidence>
<keyword evidence="8" id="KW-0496">Mitochondrion</keyword>
<evidence type="ECO:0000256" key="11">
    <source>
        <dbReference type="SAM" id="MobiDB-lite"/>
    </source>
</evidence>
<evidence type="ECO:0000313" key="13">
    <source>
        <dbReference type="EMBL" id="CZT06714.1"/>
    </source>
</evidence>
<dbReference type="GO" id="GO:1903457">
    <property type="term" value="P:lactate catabolic process"/>
    <property type="evidence" value="ECO:0007669"/>
    <property type="project" value="TreeGrafter"/>
</dbReference>
<proteinExistence type="inferred from homology"/>
<evidence type="ECO:0000256" key="3">
    <source>
        <dbReference type="ARBA" id="ARBA00008000"/>
    </source>
</evidence>
<dbReference type="GO" id="GO:0004458">
    <property type="term" value="F:D-lactate dehydrogenase (cytochrome) activity"/>
    <property type="evidence" value="ECO:0007669"/>
    <property type="project" value="UniProtKB-EC"/>
</dbReference>
<dbReference type="EMBL" id="FJUX01000088">
    <property type="protein sequence ID" value="CZT06714.1"/>
    <property type="molecule type" value="Genomic_DNA"/>
</dbReference>
<evidence type="ECO:0000256" key="8">
    <source>
        <dbReference type="ARBA" id="ARBA00023128"/>
    </source>
</evidence>
<keyword evidence="6" id="KW-0809">Transit peptide</keyword>
<dbReference type="PANTHER" id="PTHR11748:SF111">
    <property type="entry name" value="D-LACTATE DEHYDROGENASE, MITOCHONDRIAL-RELATED"/>
    <property type="match status" value="1"/>
</dbReference>
<keyword evidence="5" id="KW-0274">FAD</keyword>
<evidence type="ECO:0000256" key="1">
    <source>
        <dbReference type="ARBA" id="ARBA00001974"/>
    </source>
</evidence>
<evidence type="ECO:0000256" key="4">
    <source>
        <dbReference type="ARBA" id="ARBA00022630"/>
    </source>
</evidence>
<name>A0A1E1L8L9_9HELO</name>
<feature type="compositionally biased region" description="Low complexity" evidence="11">
    <location>
        <begin position="36"/>
        <end position="46"/>
    </location>
</feature>
<accession>A0A1E1L8L9</accession>
<feature type="region of interest" description="Disordered" evidence="11">
    <location>
        <begin position="20"/>
        <end position="50"/>
    </location>
</feature>
<dbReference type="FunFam" id="3.30.70.2740:FF:000001">
    <property type="entry name" value="D-lactate dehydrogenase mitochondrial"/>
    <property type="match status" value="1"/>
</dbReference>
<dbReference type="Proteomes" id="UP000178912">
    <property type="component" value="Unassembled WGS sequence"/>
</dbReference>
<dbReference type="GO" id="GO:0071949">
    <property type="term" value="F:FAD binding"/>
    <property type="evidence" value="ECO:0007669"/>
    <property type="project" value="InterPro"/>
</dbReference>
<dbReference type="GO" id="GO:0008720">
    <property type="term" value="F:D-lactate dehydrogenase (NAD+) activity"/>
    <property type="evidence" value="ECO:0007669"/>
    <property type="project" value="TreeGrafter"/>
</dbReference>
<dbReference type="SUPFAM" id="SSF56176">
    <property type="entry name" value="FAD-binding/transporter-associated domain-like"/>
    <property type="match status" value="1"/>
</dbReference>
<reference evidence="14" key="1">
    <citation type="submission" date="2016-03" db="EMBL/GenBank/DDBJ databases">
        <authorList>
            <person name="Guldener U."/>
        </authorList>
    </citation>
    <scope>NUCLEOTIDE SEQUENCE [LARGE SCALE GENOMIC DNA]</scope>
    <source>
        <strain evidence="14">04CH-RAC-A.6.1</strain>
    </source>
</reference>
<dbReference type="InterPro" id="IPR016169">
    <property type="entry name" value="FAD-bd_PCMH_sub2"/>
</dbReference>
<comment type="subcellular location">
    <subcellularLocation>
        <location evidence="2">Mitochondrion</location>
    </subcellularLocation>
</comment>
<dbReference type="GO" id="GO:0005739">
    <property type="term" value="C:mitochondrion"/>
    <property type="evidence" value="ECO:0007669"/>
    <property type="project" value="UniProtKB-SubCell"/>
</dbReference>
<dbReference type="FunFam" id="1.10.45.10:FF:000001">
    <property type="entry name" value="D-lactate dehydrogenase mitochondrial"/>
    <property type="match status" value="1"/>
</dbReference>
<dbReference type="InterPro" id="IPR006094">
    <property type="entry name" value="Oxid_FAD_bind_N"/>
</dbReference>
<keyword evidence="4" id="KW-0285">Flavoprotein</keyword>
<evidence type="ECO:0000256" key="5">
    <source>
        <dbReference type="ARBA" id="ARBA00022827"/>
    </source>
</evidence>
<gene>
    <name evidence="13" type="ORF">RAG0_12380</name>
</gene>
<dbReference type="InterPro" id="IPR016171">
    <property type="entry name" value="Vanillyl_alc_oxidase_C-sub2"/>
</dbReference>
<dbReference type="Gene3D" id="1.10.45.10">
    <property type="entry name" value="Vanillyl-alcohol Oxidase, Chain A, domain 4"/>
    <property type="match status" value="1"/>
</dbReference>
<dbReference type="SUPFAM" id="SSF55103">
    <property type="entry name" value="FAD-linked oxidases, C-terminal domain"/>
    <property type="match status" value="1"/>
</dbReference>
<dbReference type="InterPro" id="IPR036318">
    <property type="entry name" value="FAD-bd_PCMH-like_sf"/>
</dbReference>
<evidence type="ECO:0000256" key="9">
    <source>
        <dbReference type="ARBA" id="ARBA00038897"/>
    </source>
</evidence>
<keyword evidence="14" id="KW-1185">Reference proteome</keyword>
<dbReference type="FunFam" id="3.30.465.10:FF:000014">
    <property type="entry name" value="D-lactate dehydrogenase (Cytochrome), putative"/>
    <property type="match status" value="1"/>
</dbReference>
<dbReference type="InterPro" id="IPR016166">
    <property type="entry name" value="FAD-bd_PCMH"/>
</dbReference>
<evidence type="ECO:0000256" key="10">
    <source>
        <dbReference type="ARBA" id="ARBA00051436"/>
    </source>
</evidence>
<dbReference type="Gene3D" id="3.30.465.10">
    <property type="match status" value="1"/>
</dbReference>
<comment type="catalytic activity">
    <reaction evidence="10">
        <text>(R)-lactate + 2 Fe(III)-[cytochrome c] = 2 Fe(II)-[cytochrome c] + pyruvate + 2 H(+)</text>
        <dbReference type="Rhea" id="RHEA:13521"/>
        <dbReference type="Rhea" id="RHEA-COMP:10350"/>
        <dbReference type="Rhea" id="RHEA-COMP:14399"/>
        <dbReference type="ChEBI" id="CHEBI:15361"/>
        <dbReference type="ChEBI" id="CHEBI:15378"/>
        <dbReference type="ChEBI" id="CHEBI:16004"/>
        <dbReference type="ChEBI" id="CHEBI:29033"/>
        <dbReference type="ChEBI" id="CHEBI:29034"/>
        <dbReference type="EC" id="1.1.2.4"/>
    </reaction>
</comment>
<protein>
    <recommendedName>
        <fullName evidence="9">D-lactate dehydrogenase (cytochrome)</fullName>
        <ecNumber evidence="9">1.1.2.4</ecNumber>
    </recommendedName>
</protein>
<dbReference type="AlphaFoldDB" id="A0A1E1L8L9"/>
<feature type="domain" description="FAD-binding PCMH-type" evidence="12">
    <location>
        <begin position="139"/>
        <end position="318"/>
    </location>
</feature>
<evidence type="ECO:0000256" key="2">
    <source>
        <dbReference type="ARBA" id="ARBA00004173"/>
    </source>
</evidence>
<dbReference type="PANTHER" id="PTHR11748">
    <property type="entry name" value="D-LACTATE DEHYDROGENASE"/>
    <property type="match status" value="1"/>
</dbReference>
<dbReference type="EC" id="1.1.2.4" evidence="9"/>
<dbReference type="InterPro" id="IPR004113">
    <property type="entry name" value="FAD-bd_oxidored_4_C"/>
</dbReference>
<evidence type="ECO:0000313" key="14">
    <source>
        <dbReference type="Proteomes" id="UP000178912"/>
    </source>
</evidence>
<evidence type="ECO:0000259" key="12">
    <source>
        <dbReference type="PROSITE" id="PS51387"/>
    </source>
</evidence>
<organism evidence="13 14">
    <name type="scientific">Rhynchosporium agropyri</name>
    <dbReference type="NCBI Taxonomy" id="914238"/>
    <lineage>
        <taxon>Eukaryota</taxon>
        <taxon>Fungi</taxon>
        <taxon>Dikarya</taxon>
        <taxon>Ascomycota</taxon>
        <taxon>Pezizomycotina</taxon>
        <taxon>Leotiomycetes</taxon>
        <taxon>Helotiales</taxon>
        <taxon>Ploettnerulaceae</taxon>
        <taxon>Rhynchosporium</taxon>
    </lineage>
</organism>
<keyword evidence="7" id="KW-0560">Oxidoreductase</keyword>
<dbReference type="PROSITE" id="PS51387">
    <property type="entry name" value="FAD_PCMH"/>
    <property type="match status" value="1"/>
</dbReference>
<sequence>MSHITRARTLRNIAARVKTPTTKRCKSTFESKPYKSSSSKSSSSSSGGSGFQGGGPLTGLAFGAGLGLAWVTGRAYQKAQQLNIDYARDDKFKVPRYGNVKDMEKAINEISEALGAESISTDAEDLRFHGFSEWSPSNIDSLPIAVVYPKSTAEVSTLATICHKYKVPMTAISGGSSLEGNFSAPHGGLSIDFKHMNKIVAFHEDDMDIVVQPSCNWVDLNTQIKDSKLFFPVDPSPSAQIGGMVGTNCSGTNAVRYGTMKDWVLNMTVVLADGQIIKTKGRGRGRKSAAGYNLNSLFVGSEGTLGLVTEITLKLAAVPKEFNVGVVTFPSVRDAAATATAVMRAGVPVAALEFLDEKMMQVLNEQGHTAPKVWEKAPTLFFKFSGTKGSIADNIKEIQAISKRNNGSGFQFAKDQKEQDLIWSGRKQALWSLLAARPEGTSLWTTDIAVPVKESEKGRRELGLFSSVVGHLGDGNFHEAIMFHSEDAQETAAVDTHVKNMITKALEMEGTSSGEHSIGLFRKAELLQEVGSDTLGVMKSIKQALDPHWLMNPGKIFDTPVQHGRVWKWQK</sequence>
<comment type="cofactor">
    <cofactor evidence="1">
        <name>FAD</name>
        <dbReference type="ChEBI" id="CHEBI:57692"/>
    </cofactor>
</comment>
<dbReference type="Gene3D" id="3.30.70.2740">
    <property type="match status" value="1"/>
</dbReference>
<comment type="similarity">
    <text evidence="3">Belongs to the FAD-binding oxidoreductase/transferase type 4 family.</text>
</comment>